<reference evidence="1 2" key="1">
    <citation type="journal article" date="2016" name="Int. J. Syst. Evol. Microbiol.">
        <title>Description of Comamonas sediminis sp. nov., isolated from lagoon sediments.</title>
        <authorList>
            <person name="Subhash Y."/>
            <person name="Bang J.J."/>
            <person name="You T.H."/>
            <person name="Lee S.S."/>
        </authorList>
    </citation>
    <scope>NUCLEOTIDE SEQUENCE [LARGE SCALE GENOMIC DNA]</scope>
    <source>
        <strain evidence="1 2">JCM 31169</strain>
    </source>
</reference>
<comment type="caution">
    <text evidence="1">The sequence shown here is derived from an EMBL/GenBank/DDBJ whole genome shotgun (WGS) entry which is preliminary data.</text>
</comment>
<dbReference type="InterPro" id="IPR008767">
    <property type="entry name" value="Phage_SPP1_head-tail_adaptor"/>
</dbReference>
<sequence>MLLLAGDLDKEIRIMVYEVIGRDPEYNTEIKEWREFASGWAQVQDVLPSRSDKIEDAVQINERPARLRMRYLSGVRADMRVVVLGVDGDPDRVCEIVAGPAELGRRDGIELLIKDFGRADDGNLWR</sequence>
<dbReference type="Proteomes" id="UP001562178">
    <property type="component" value="Unassembled WGS sequence"/>
</dbReference>
<evidence type="ECO:0000313" key="2">
    <source>
        <dbReference type="Proteomes" id="UP001562178"/>
    </source>
</evidence>
<gene>
    <name evidence="1" type="ORF">AB7A72_10590</name>
</gene>
<evidence type="ECO:0000313" key="1">
    <source>
        <dbReference type="EMBL" id="MEY2251453.1"/>
    </source>
</evidence>
<protein>
    <submittedName>
        <fullName evidence="1">Head-tail adaptor protein</fullName>
    </submittedName>
</protein>
<organism evidence="1 2">
    <name type="scientific">Comamonas sediminis</name>
    <dbReference type="NCBI Taxonomy" id="1783360"/>
    <lineage>
        <taxon>Bacteria</taxon>
        <taxon>Pseudomonadati</taxon>
        <taxon>Pseudomonadota</taxon>
        <taxon>Betaproteobacteria</taxon>
        <taxon>Burkholderiales</taxon>
        <taxon>Comamonadaceae</taxon>
        <taxon>Comamonas</taxon>
    </lineage>
</organism>
<dbReference type="Gene3D" id="2.40.10.270">
    <property type="entry name" value="Bacteriophage SPP1 head-tail adaptor protein"/>
    <property type="match status" value="1"/>
</dbReference>
<keyword evidence="2" id="KW-1185">Reference proteome</keyword>
<dbReference type="Pfam" id="PF05521">
    <property type="entry name" value="Phage_HCP"/>
    <property type="match status" value="1"/>
</dbReference>
<dbReference type="RefSeq" id="WP_369459896.1">
    <property type="nucleotide sequence ID" value="NZ_JBGBDC010000004.1"/>
</dbReference>
<name>A0ABV4B1U6_9BURK</name>
<accession>A0ABV4B1U6</accession>
<dbReference type="InterPro" id="IPR038666">
    <property type="entry name" value="SSP1_head-tail_sf"/>
</dbReference>
<proteinExistence type="predicted"/>
<dbReference type="EMBL" id="JBGBDC010000004">
    <property type="protein sequence ID" value="MEY2251453.1"/>
    <property type="molecule type" value="Genomic_DNA"/>
</dbReference>